<sequence length="216" mass="24106">MTIRLLLPVESAIGNRNTATQTSTVGERPTGVGIKPHGVKLNLDDYRTYVRLRDAKLSGPVGKAALLEGGIIWRLALNVCNLEEALRGPDLEDKSDDNTISTLVYGGQKYAETTLNEQDKFVIVGVYRVLLSGTKNEKEASITSWWPSSEVWEDSGYALGYWSHGAEEWYQRRLKLIESGEASPLPSNGWRNSLRYTKSDSREVMLSIESLSQKKL</sequence>
<comment type="caution">
    <text evidence="1">The sequence shown here is derived from an EMBL/GenBank/DDBJ whole genome shotgun (WGS) entry which is preliminary data.</text>
</comment>
<accession>A0ACB8TMK0</accession>
<gene>
    <name evidence="1" type="ORF">BDY19DRAFT_900679</name>
</gene>
<organism evidence="1 2">
    <name type="scientific">Irpex rosettiformis</name>
    <dbReference type="NCBI Taxonomy" id="378272"/>
    <lineage>
        <taxon>Eukaryota</taxon>
        <taxon>Fungi</taxon>
        <taxon>Dikarya</taxon>
        <taxon>Basidiomycota</taxon>
        <taxon>Agaricomycotina</taxon>
        <taxon>Agaricomycetes</taxon>
        <taxon>Polyporales</taxon>
        <taxon>Irpicaceae</taxon>
        <taxon>Irpex</taxon>
    </lineage>
</organism>
<dbReference type="Proteomes" id="UP001055072">
    <property type="component" value="Unassembled WGS sequence"/>
</dbReference>
<protein>
    <submittedName>
        <fullName evidence="1">Uncharacterized protein</fullName>
    </submittedName>
</protein>
<evidence type="ECO:0000313" key="1">
    <source>
        <dbReference type="EMBL" id="KAI0083198.1"/>
    </source>
</evidence>
<dbReference type="EMBL" id="MU274983">
    <property type="protein sequence ID" value="KAI0083198.1"/>
    <property type="molecule type" value="Genomic_DNA"/>
</dbReference>
<reference evidence="1" key="1">
    <citation type="journal article" date="2021" name="Environ. Microbiol.">
        <title>Gene family expansions and transcriptome signatures uncover fungal adaptations to wood decay.</title>
        <authorList>
            <person name="Hage H."/>
            <person name="Miyauchi S."/>
            <person name="Viragh M."/>
            <person name="Drula E."/>
            <person name="Min B."/>
            <person name="Chaduli D."/>
            <person name="Navarro D."/>
            <person name="Favel A."/>
            <person name="Norest M."/>
            <person name="Lesage-Meessen L."/>
            <person name="Balint B."/>
            <person name="Merenyi Z."/>
            <person name="de Eugenio L."/>
            <person name="Morin E."/>
            <person name="Martinez A.T."/>
            <person name="Baldrian P."/>
            <person name="Stursova M."/>
            <person name="Martinez M.J."/>
            <person name="Novotny C."/>
            <person name="Magnuson J.K."/>
            <person name="Spatafora J.W."/>
            <person name="Maurice S."/>
            <person name="Pangilinan J."/>
            <person name="Andreopoulos W."/>
            <person name="LaButti K."/>
            <person name="Hundley H."/>
            <person name="Na H."/>
            <person name="Kuo A."/>
            <person name="Barry K."/>
            <person name="Lipzen A."/>
            <person name="Henrissat B."/>
            <person name="Riley R."/>
            <person name="Ahrendt S."/>
            <person name="Nagy L.G."/>
            <person name="Grigoriev I.V."/>
            <person name="Martin F."/>
            <person name="Rosso M.N."/>
        </authorList>
    </citation>
    <scope>NUCLEOTIDE SEQUENCE</scope>
    <source>
        <strain evidence="1">CBS 384.51</strain>
    </source>
</reference>
<keyword evidence="2" id="KW-1185">Reference proteome</keyword>
<name>A0ACB8TMK0_9APHY</name>
<evidence type="ECO:0000313" key="2">
    <source>
        <dbReference type="Proteomes" id="UP001055072"/>
    </source>
</evidence>
<proteinExistence type="predicted"/>